<protein>
    <submittedName>
        <fullName evidence="7">Beta-D-xylosidase 7</fullName>
    </submittedName>
</protein>
<keyword evidence="4" id="KW-0326">Glycosidase</keyword>
<dbReference type="PRINTS" id="PR00133">
    <property type="entry name" value="GLHYDRLASE3"/>
</dbReference>
<evidence type="ECO:0000256" key="3">
    <source>
        <dbReference type="ARBA" id="ARBA00022801"/>
    </source>
</evidence>
<dbReference type="EMBL" id="LHPG02000015">
    <property type="protein sequence ID" value="PRW34064.1"/>
    <property type="molecule type" value="Genomic_DNA"/>
</dbReference>
<name>A0A2P6TID9_CHLSO</name>
<dbReference type="InterPro" id="IPR036962">
    <property type="entry name" value="Glyco_hydro_3_N_sf"/>
</dbReference>
<evidence type="ECO:0000313" key="7">
    <source>
        <dbReference type="EMBL" id="PRW34064.1"/>
    </source>
</evidence>
<evidence type="ECO:0000256" key="2">
    <source>
        <dbReference type="ARBA" id="ARBA00022729"/>
    </source>
</evidence>
<feature type="domain" description="Glycoside hydrolase family 3 C-terminal" evidence="6">
    <location>
        <begin position="617"/>
        <end position="870"/>
    </location>
</feature>
<dbReference type="InterPro" id="IPR036881">
    <property type="entry name" value="Glyco_hydro_3_C_sf"/>
</dbReference>
<feature type="domain" description="Glycoside hydrolase family 3 N-terminal" evidence="5">
    <location>
        <begin position="313"/>
        <end position="550"/>
    </location>
</feature>
<dbReference type="Proteomes" id="UP000239899">
    <property type="component" value="Unassembled WGS sequence"/>
</dbReference>
<dbReference type="OrthoDB" id="509197at2759"/>
<evidence type="ECO:0000259" key="6">
    <source>
        <dbReference type="Pfam" id="PF01915"/>
    </source>
</evidence>
<dbReference type="InterPro" id="IPR044993">
    <property type="entry name" value="BXL"/>
</dbReference>
<dbReference type="GO" id="GO:0009044">
    <property type="term" value="F:xylan 1,4-beta-xylosidase activity"/>
    <property type="evidence" value="ECO:0007669"/>
    <property type="project" value="InterPro"/>
</dbReference>
<keyword evidence="3" id="KW-0378">Hydrolase</keyword>
<dbReference type="Pfam" id="PF01915">
    <property type="entry name" value="Glyco_hydro_3_C"/>
    <property type="match status" value="1"/>
</dbReference>
<dbReference type="GO" id="GO:0046556">
    <property type="term" value="F:alpha-L-arabinofuranosidase activity"/>
    <property type="evidence" value="ECO:0007669"/>
    <property type="project" value="TreeGrafter"/>
</dbReference>
<keyword evidence="2" id="KW-0732">Signal</keyword>
<dbReference type="InterPro" id="IPR017853">
    <property type="entry name" value="GH"/>
</dbReference>
<evidence type="ECO:0000256" key="4">
    <source>
        <dbReference type="ARBA" id="ARBA00023295"/>
    </source>
</evidence>
<dbReference type="PANTHER" id="PTHR42721">
    <property type="entry name" value="SUGAR HYDROLASE-RELATED"/>
    <property type="match status" value="1"/>
</dbReference>
<organism evidence="7 8">
    <name type="scientific">Chlorella sorokiniana</name>
    <name type="common">Freshwater green alga</name>
    <dbReference type="NCBI Taxonomy" id="3076"/>
    <lineage>
        <taxon>Eukaryota</taxon>
        <taxon>Viridiplantae</taxon>
        <taxon>Chlorophyta</taxon>
        <taxon>core chlorophytes</taxon>
        <taxon>Trebouxiophyceae</taxon>
        <taxon>Chlorellales</taxon>
        <taxon>Chlorellaceae</taxon>
        <taxon>Chlorella clade</taxon>
        <taxon>Chlorella</taxon>
    </lineage>
</organism>
<dbReference type="STRING" id="3076.A0A2P6TID9"/>
<accession>A0A2P6TID9</accession>
<gene>
    <name evidence="7" type="ORF">C2E21_7329</name>
</gene>
<dbReference type="GO" id="GO:0031222">
    <property type="term" value="P:arabinan catabolic process"/>
    <property type="evidence" value="ECO:0007669"/>
    <property type="project" value="TreeGrafter"/>
</dbReference>
<comment type="caution">
    <text evidence="7">The sequence shown here is derived from an EMBL/GenBank/DDBJ whole genome shotgun (WGS) entry which is preliminary data.</text>
</comment>
<dbReference type="PANTHER" id="PTHR42721:SF3">
    <property type="entry name" value="BETA-D-XYLOSIDASE 5-RELATED"/>
    <property type="match status" value="1"/>
</dbReference>
<sequence length="1008" mass="108394">MPPLALLARPAAACHPAPAARAPDAASPVQPQRVAVPRRRRFRHAAVAAAAPATSAAAAARPSRRELLAGALRFGAAGVSLMASVDDVAEVAALPRSLSSALPQSPRAAGSLERSAAREFEVHMPLPLKPISPHVPRPDGTPASALPAQATCTQAPAPTAAEDELEVPSHARRLLVCGFAVNACPFQALLQPSRPDAAFMQLADVAADMGAERLLSALPCGALPIGLLLVAVSFIVVALHATSAAGSLGAAGGDRRLGRRLQQGQPWFDTTKTVDQRVDALLNSMTLAQMKAQMESTDAGAIPSLGVTAFKYQRECLHGMVGDNGESVMYPMPIAWGATFDDGLVWQAALEIGDAMRAFSNREMYYGRGPSFTHCYGPHPAIVRDPRWGRSAEVYSEDPKVASNMANMFIQGLQGGWSAQGASTPLKVSATCKHLIGNDLENWYGITRYNLNALIDYRDLRDTFWLPFESCVRAGAAAIMCSYNKVNNEPACLSKTLLTTVLRQQLGFKGFVATDCDALEGYAKPAPEGMGYGDLRTISVQALRAGSDQACKKWTGLNVNDVTPAEIREAARRILRVRVRLGHFDPPRAQQFSYIPWWVIGSANHLATARKMVQESIVLLKNTQNALPLARTALRRVHLVGPWADNGVYQLGSYYAIPAANNVTPRQALQTALPGVTVTYSATAATGYTAQNVATDAQQCQLADVCILFLGSRMHRYLNHNINDRPTYAYDRIMEGEGRDRTSLKLNPNQEALWKDLVARTSKKIVVVLMHGGGLDISDMMRTAVRTPGARISAVMTTWFPGQGAPGIADVLLGNVAPAGRLPTTWYTESYTALNMADMRMRSSTNYPGRTYRYWRGAAPLFPFGYGLSYSTWAQQAPALVSGRGDGQPGARASITLRNTGTVTSDHVVILFMAYEGPNVIAGRAPNVTLSRTKCAATGRTDLVQSQVGYQRAKGLAPGASQRLTFGLSYVNDFSNSWAGFGDPVAPCGVYALRFNVGQPIRLRIRLA</sequence>
<dbReference type="InterPro" id="IPR001764">
    <property type="entry name" value="Glyco_hydro_3_N"/>
</dbReference>
<dbReference type="Gene3D" id="3.40.50.1700">
    <property type="entry name" value="Glycoside hydrolase family 3 C-terminal domain"/>
    <property type="match status" value="1"/>
</dbReference>
<proteinExistence type="inferred from homology"/>
<comment type="similarity">
    <text evidence="1">Belongs to the glycosyl hydrolase 3 family.</text>
</comment>
<keyword evidence="8" id="KW-1185">Reference proteome</keyword>
<dbReference type="SUPFAM" id="SSF51445">
    <property type="entry name" value="(Trans)glycosidases"/>
    <property type="match status" value="1"/>
</dbReference>
<dbReference type="GO" id="GO:0045493">
    <property type="term" value="P:xylan catabolic process"/>
    <property type="evidence" value="ECO:0007669"/>
    <property type="project" value="InterPro"/>
</dbReference>
<dbReference type="Gene3D" id="3.20.20.300">
    <property type="entry name" value="Glycoside hydrolase, family 3, N-terminal domain"/>
    <property type="match status" value="1"/>
</dbReference>
<reference evidence="7 8" key="1">
    <citation type="journal article" date="2018" name="Plant J.">
        <title>Genome sequences of Chlorella sorokiniana UTEX 1602 and Micractinium conductrix SAG 241.80: implications to maltose excretion by a green alga.</title>
        <authorList>
            <person name="Arriola M.B."/>
            <person name="Velmurugan N."/>
            <person name="Zhang Y."/>
            <person name="Plunkett M.H."/>
            <person name="Hondzo H."/>
            <person name="Barney B.M."/>
        </authorList>
    </citation>
    <scope>NUCLEOTIDE SEQUENCE [LARGE SCALE GENOMIC DNA]</scope>
    <source>
        <strain evidence="8">UTEX 1602</strain>
    </source>
</reference>
<evidence type="ECO:0000313" key="8">
    <source>
        <dbReference type="Proteomes" id="UP000239899"/>
    </source>
</evidence>
<dbReference type="SUPFAM" id="SSF52279">
    <property type="entry name" value="Beta-D-glucan exohydrolase, C-terminal domain"/>
    <property type="match status" value="1"/>
</dbReference>
<dbReference type="InterPro" id="IPR002772">
    <property type="entry name" value="Glyco_hydro_3_C"/>
</dbReference>
<dbReference type="Pfam" id="PF00933">
    <property type="entry name" value="Glyco_hydro_3"/>
    <property type="match status" value="1"/>
</dbReference>
<dbReference type="AlphaFoldDB" id="A0A2P6TID9"/>
<evidence type="ECO:0000256" key="1">
    <source>
        <dbReference type="ARBA" id="ARBA00005336"/>
    </source>
</evidence>
<evidence type="ECO:0000259" key="5">
    <source>
        <dbReference type="Pfam" id="PF00933"/>
    </source>
</evidence>